<name>A0A7S3TGQ7_EMIHU</name>
<keyword evidence="1" id="KW-1133">Transmembrane helix</keyword>
<gene>
    <name evidence="2" type="ORF">EHUX00137_LOCUS38006</name>
</gene>
<protein>
    <submittedName>
        <fullName evidence="2">Uncharacterized protein</fullName>
    </submittedName>
</protein>
<evidence type="ECO:0000313" key="2">
    <source>
        <dbReference type="EMBL" id="CAE0583513.1"/>
    </source>
</evidence>
<evidence type="ECO:0000256" key="1">
    <source>
        <dbReference type="SAM" id="Phobius"/>
    </source>
</evidence>
<keyword evidence="1" id="KW-0812">Transmembrane</keyword>
<reference evidence="2" key="1">
    <citation type="submission" date="2021-01" db="EMBL/GenBank/DDBJ databases">
        <authorList>
            <person name="Corre E."/>
            <person name="Pelletier E."/>
            <person name="Niang G."/>
            <person name="Scheremetjew M."/>
            <person name="Finn R."/>
            <person name="Kale V."/>
            <person name="Holt S."/>
            <person name="Cochrane G."/>
            <person name="Meng A."/>
            <person name="Brown T."/>
            <person name="Cohen L."/>
        </authorList>
    </citation>
    <scope>NUCLEOTIDE SEQUENCE</scope>
    <source>
        <strain evidence="2">379</strain>
    </source>
</reference>
<proteinExistence type="predicted"/>
<dbReference type="AlphaFoldDB" id="A0A7S3TGQ7"/>
<sequence length="111" mass="10532">MNAGIQTGTAFALLGGQTATAHSNGKGNGQATGQAFAGLASQSGNTFAGLSGGAPVALDQAPAASTLPSPTRVPIGAALGIAAVAAFGIAATRAMRRKGATPAETKVASLV</sequence>
<keyword evidence="1" id="KW-0472">Membrane</keyword>
<accession>A0A7S3TGQ7</accession>
<organism evidence="2">
    <name type="scientific">Emiliania huxleyi</name>
    <name type="common">Coccolithophore</name>
    <name type="synonym">Pontosphaera huxleyi</name>
    <dbReference type="NCBI Taxonomy" id="2903"/>
    <lineage>
        <taxon>Eukaryota</taxon>
        <taxon>Haptista</taxon>
        <taxon>Haptophyta</taxon>
        <taxon>Prymnesiophyceae</taxon>
        <taxon>Isochrysidales</taxon>
        <taxon>Noelaerhabdaceae</taxon>
        <taxon>Emiliania</taxon>
    </lineage>
</organism>
<feature type="transmembrane region" description="Helical" evidence="1">
    <location>
        <begin position="73"/>
        <end position="91"/>
    </location>
</feature>
<dbReference type="EMBL" id="HBIR01048635">
    <property type="protein sequence ID" value="CAE0583513.1"/>
    <property type="molecule type" value="Transcribed_RNA"/>
</dbReference>